<feature type="signal peptide" evidence="1">
    <location>
        <begin position="1"/>
        <end position="24"/>
    </location>
</feature>
<feature type="chain" id="PRO_5040508294" description="Secreted protein" evidence="1">
    <location>
        <begin position="25"/>
        <end position="82"/>
    </location>
</feature>
<organism evidence="2 3">
    <name type="scientific">Gymnopilus junonius</name>
    <name type="common">Spectacular rustgill mushroom</name>
    <name type="synonym">Gymnopilus spectabilis subsp. junonius</name>
    <dbReference type="NCBI Taxonomy" id="109634"/>
    <lineage>
        <taxon>Eukaryota</taxon>
        <taxon>Fungi</taxon>
        <taxon>Dikarya</taxon>
        <taxon>Basidiomycota</taxon>
        <taxon>Agaricomycotina</taxon>
        <taxon>Agaricomycetes</taxon>
        <taxon>Agaricomycetidae</taxon>
        <taxon>Agaricales</taxon>
        <taxon>Agaricineae</taxon>
        <taxon>Hymenogastraceae</taxon>
        <taxon>Gymnopilus</taxon>
    </lineage>
</organism>
<evidence type="ECO:0008006" key="4">
    <source>
        <dbReference type="Google" id="ProtNLM"/>
    </source>
</evidence>
<gene>
    <name evidence="2" type="ORF">CPB84DRAFT_1175122</name>
</gene>
<keyword evidence="1" id="KW-0732">Signal</keyword>
<dbReference type="Proteomes" id="UP000724874">
    <property type="component" value="Unassembled WGS sequence"/>
</dbReference>
<keyword evidence="3" id="KW-1185">Reference proteome</keyword>
<proteinExistence type="predicted"/>
<comment type="caution">
    <text evidence="2">The sequence shown here is derived from an EMBL/GenBank/DDBJ whole genome shotgun (WGS) entry which is preliminary data.</text>
</comment>
<name>A0A9P5NNY8_GYMJU</name>
<sequence length="82" mass="9082">MYIHTILLFRLVALLAFKLSWVDSRLPASSMTELTHLGATVAGCITEATSNERLSSTSSRLQDGMACLRCRLATIRQITRIV</sequence>
<protein>
    <recommendedName>
        <fullName evidence="4">Secreted protein</fullName>
    </recommendedName>
</protein>
<evidence type="ECO:0000313" key="2">
    <source>
        <dbReference type="EMBL" id="KAF8898014.1"/>
    </source>
</evidence>
<dbReference type="AlphaFoldDB" id="A0A9P5NNY8"/>
<accession>A0A9P5NNY8</accession>
<reference evidence="2" key="1">
    <citation type="submission" date="2020-11" db="EMBL/GenBank/DDBJ databases">
        <authorList>
            <consortium name="DOE Joint Genome Institute"/>
            <person name="Ahrendt S."/>
            <person name="Riley R."/>
            <person name="Andreopoulos W."/>
            <person name="LaButti K."/>
            <person name="Pangilinan J."/>
            <person name="Ruiz-duenas F.J."/>
            <person name="Barrasa J.M."/>
            <person name="Sanchez-Garcia M."/>
            <person name="Camarero S."/>
            <person name="Miyauchi S."/>
            <person name="Serrano A."/>
            <person name="Linde D."/>
            <person name="Babiker R."/>
            <person name="Drula E."/>
            <person name="Ayuso-Fernandez I."/>
            <person name="Pacheco R."/>
            <person name="Padilla G."/>
            <person name="Ferreira P."/>
            <person name="Barriuso J."/>
            <person name="Kellner H."/>
            <person name="Castanera R."/>
            <person name="Alfaro M."/>
            <person name="Ramirez L."/>
            <person name="Pisabarro A.G."/>
            <person name="Kuo A."/>
            <person name="Tritt A."/>
            <person name="Lipzen A."/>
            <person name="He G."/>
            <person name="Yan M."/>
            <person name="Ng V."/>
            <person name="Cullen D."/>
            <person name="Martin F."/>
            <person name="Rosso M.-N."/>
            <person name="Henrissat B."/>
            <person name="Hibbett D."/>
            <person name="Martinez A.T."/>
            <person name="Grigoriev I.V."/>
        </authorList>
    </citation>
    <scope>NUCLEOTIDE SEQUENCE</scope>
    <source>
        <strain evidence="2">AH 44721</strain>
    </source>
</reference>
<dbReference type="EMBL" id="JADNYJ010000056">
    <property type="protein sequence ID" value="KAF8898014.1"/>
    <property type="molecule type" value="Genomic_DNA"/>
</dbReference>
<evidence type="ECO:0000256" key="1">
    <source>
        <dbReference type="SAM" id="SignalP"/>
    </source>
</evidence>
<evidence type="ECO:0000313" key="3">
    <source>
        <dbReference type="Proteomes" id="UP000724874"/>
    </source>
</evidence>